<dbReference type="Proteomes" id="UP000546464">
    <property type="component" value="Unassembled WGS sequence"/>
</dbReference>
<evidence type="ECO:0000313" key="1">
    <source>
        <dbReference type="EMBL" id="MBC2592924.1"/>
    </source>
</evidence>
<protein>
    <submittedName>
        <fullName evidence="1">Uncharacterized protein</fullName>
    </submittedName>
</protein>
<name>A0A842HBH9_9BACT</name>
<dbReference type="AlphaFoldDB" id="A0A842HBH9"/>
<proteinExistence type="predicted"/>
<reference evidence="1 2" key="1">
    <citation type="submission" date="2020-07" db="EMBL/GenBank/DDBJ databases">
        <authorList>
            <person name="Feng X."/>
        </authorList>
    </citation>
    <scope>NUCLEOTIDE SEQUENCE [LARGE SCALE GENOMIC DNA]</scope>
    <source>
        <strain evidence="1 2">JCM31066</strain>
    </source>
</reference>
<organism evidence="1 2">
    <name type="scientific">Ruficoccus amylovorans</name>
    <dbReference type="NCBI Taxonomy" id="1804625"/>
    <lineage>
        <taxon>Bacteria</taxon>
        <taxon>Pseudomonadati</taxon>
        <taxon>Verrucomicrobiota</taxon>
        <taxon>Opitutia</taxon>
        <taxon>Puniceicoccales</taxon>
        <taxon>Cerasicoccaceae</taxon>
        <taxon>Ruficoccus</taxon>
    </lineage>
</organism>
<evidence type="ECO:0000313" key="2">
    <source>
        <dbReference type="Proteomes" id="UP000546464"/>
    </source>
</evidence>
<sequence>MTDELALPDGMKSVAGNSQVRRVYGERVTRWFKDKSSADSQWPPTVDKRPGIRLDIRTERGGFDLGITHEWPLTSNFTLSGEMRCADNAWRSPTIWNLAQTFTTTRGNEILPAIVEQGRWENARVQTVTTQGTREIRNARAAPAFASVYALMAAFPDVSRGGLGEALLQEETLSFVTSARIKNAPKELQRNKLAQGLTGYTVYTATGYPADYWLNENGVVIYVCWGPNRAFVLEQSEELA</sequence>
<gene>
    <name evidence="1" type="ORF">H5P28_01495</name>
</gene>
<dbReference type="RefSeq" id="WP_185673934.1">
    <property type="nucleotide sequence ID" value="NZ_JACHVB010000012.1"/>
</dbReference>
<keyword evidence="2" id="KW-1185">Reference proteome</keyword>
<dbReference type="EMBL" id="JACHVB010000012">
    <property type="protein sequence ID" value="MBC2592924.1"/>
    <property type="molecule type" value="Genomic_DNA"/>
</dbReference>
<accession>A0A842HBH9</accession>
<comment type="caution">
    <text evidence="1">The sequence shown here is derived from an EMBL/GenBank/DDBJ whole genome shotgun (WGS) entry which is preliminary data.</text>
</comment>